<proteinExistence type="predicted"/>
<dbReference type="RefSeq" id="WP_307559273.1">
    <property type="nucleotide sequence ID" value="NZ_JAUSQU010000001.1"/>
</dbReference>
<dbReference type="Proteomes" id="UP001225356">
    <property type="component" value="Unassembled WGS sequence"/>
</dbReference>
<evidence type="ECO:0008006" key="3">
    <source>
        <dbReference type="Google" id="ProtNLM"/>
    </source>
</evidence>
<protein>
    <recommendedName>
        <fullName evidence="3">HNH endonuclease</fullName>
    </recommendedName>
</protein>
<evidence type="ECO:0000313" key="1">
    <source>
        <dbReference type="EMBL" id="MDP9844425.1"/>
    </source>
</evidence>
<name>A0ABT9QCD8_9ACTN</name>
<dbReference type="EMBL" id="JAUSQU010000001">
    <property type="protein sequence ID" value="MDP9844425.1"/>
    <property type="molecule type" value="Genomic_DNA"/>
</dbReference>
<accession>A0ABT9QCD8</accession>
<organism evidence="1 2">
    <name type="scientific">Streptosporangium lutulentum</name>
    <dbReference type="NCBI Taxonomy" id="1461250"/>
    <lineage>
        <taxon>Bacteria</taxon>
        <taxon>Bacillati</taxon>
        <taxon>Actinomycetota</taxon>
        <taxon>Actinomycetes</taxon>
        <taxon>Streptosporangiales</taxon>
        <taxon>Streptosporangiaceae</taxon>
        <taxon>Streptosporangium</taxon>
    </lineage>
</organism>
<keyword evidence="2" id="KW-1185">Reference proteome</keyword>
<gene>
    <name evidence="1" type="ORF">J2853_003636</name>
</gene>
<evidence type="ECO:0000313" key="2">
    <source>
        <dbReference type="Proteomes" id="UP001225356"/>
    </source>
</evidence>
<sequence length="62" mass="6901">MTHEAAVDGVNGREEDMSLPRRADALRCPYAEQGERRCVLPSGHDLEHVFPHQMAPALYPGD</sequence>
<reference evidence="1 2" key="1">
    <citation type="submission" date="2023-07" db="EMBL/GenBank/DDBJ databases">
        <title>Sequencing the genomes of 1000 actinobacteria strains.</title>
        <authorList>
            <person name="Klenk H.-P."/>
        </authorList>
    </citation>
    <scope>NUCLEOTIDE SEQUENCE [LARGE SCALE GENOMIC DNA]</scope>
    <source>
        <strain evidence="1 2">DSM 46740</strain>
    </source>
</reference>
<comment type="caution">
    <text evidence="1">The sequence shown here is derived from an EMBL/GenBank/DDBJ whole genome shotgun (WGS) entry which is preliminary data.</text>
</comment>